<evidence type="ECO:0000313" key="2">
    <source>
        <dbReference type="Proteomes" id="UP001597548"/>
    </source>
</evidence>
<comment type="caution">
    <text evidence="1">The sequence shown here is derived from an EMBL/GenBank/DDBJ whole genome shotgun (WGS) entry which is preliminary data.</text>
</comment>
<dbReference type="Proteomes" id="UP001597548">
    <property type="component" value="Unassembled WGS sequence"/>
</dbReference>
<accession>A0ABW5ZU24</accession>
<reference evidence="2" key="1">
    <citation type="journal article" date="2019" name="Int. J. Syst. Evol. Microbiol.">
        <title>The Global Catalogue of Microorganisms (GCM) 10K type strain sequencing project: providing services to taxonomists for standard genome sequencing and annotation.</title>
        <authorList>
            <consortium name="The Broad Institute Genomics Platform"/>
            <consortium name="The Broad Institute Genome Sequencing Center for Infectious Disease"/>
            <person name="Wu L."/>
            <person name="Ma J."/>
        </authorList>
    </citation>
    <scope>NUCLEOTIDE SEQUENCE [LARGE SCALE GENOMIC DNA]</scope>
    <source>
        <strain evidence="2">KCTC 32514</strain>
    </source>
</reference>
<dbReference type="InterPro" id="IPR038139">
    <property type="entry name" value="NlpE_C_sf"/>
</dbReference>
<dbReference type="EMBL" id="JBHUOS010000002">
    <property type="protein sequence ID" value="MFD2915197.1"/>
    <property type="molecule type" value="Genomic_DNA"/>
</dbReference>
<dbReference type="Gene3D" id="2.40.50.540">
    <property type="match status" value="1"/>
</dbReference>
<evidence type="ECO:0008006" key="3">
    <source>
        <dbReference type="Google" id="ProtNLM"/>
    </source>
</evidence>
<gene>
    <name evidence="1" type="ORF">ACFS29_06070</name>
</gene>
<protein>
    <recommendedName>
        <fullName evidence="3">NlpE N-terminal domain-containing protein</fullName>
    </recommendedName>
</protein>
<name>A0ABW5ZU24_9FLAO</name>
<keyword evidence="2" id="KW-1185">Reference proteome</keyword>
<dbReference type="RefSeq" id="WP_194508676.1">
    <property type="nucleotide sequence ID" value="NZ_JADILU010000005.1"/>
</dbReference>
<evidence type="ECO:0000313" key="1">
    <source>
        <dbReference type="EMBL" id="MFD2915197.1"/>
    </source>
</evidence>
<dbReference type="PROSITE" id="PS51257">
    <property type="entry name" value="PROKAR_LIPOPROTEIN"/>
    <property type="match status" value="1"/>
</dbReference>
<sequence length="143" mass="16101">MKKIIALIMIFTVVLSCKEDKKTDVEVTQDSESIVAEDGKTMKQSDGLIAVQGDFIYYADAAVLKTPTKMYGVVINEEMQDLQEQVKAFKKEDTDMVPVTVRGRMFKKDPSEEGWEDRIEIKEILKVSPPNPEANDVIKIGSK</sequence>
<proteinExistence type="predicted"/>
<organism evidence="1 2">
    <name type="scientific">Psychroserpens luteus</name>
    <dbReference type="NCBI Taxonomy" id="1434066"/>
    <lineage>
        <taxon>Bacteria</taxon>
        <taxon>Pseudomonadati</taxon>
        <taxon>Bacteroidota</taxon>
        <taxon>Flavobacteriia</taxon>
        <taxon>Flavobacteriales</taxon>
        <taxon>Flavobacteriaceae</taxon>
        <taxon>Psychroserpens</taxon>
    </lineage>
</organism>